<dbReference type="Gene3D" id="1.10.510.10">
    <property type="entry name" value="Transferase(Phosphotransferase) domain 1"/>
    <property type="match status" value="1"/>
</dbReference>
<dbReference type="AlphaFoldDB" id="A0A914CI01"/>
<reference evidence="2" key="1">
    <citation type="submission" date="2022-11" db="UniProtKB">
        <authorList>
            <consortium name="WormBaseParasite"/>
        </authorList>
    </citation>
    <scope>IDENTIFICATION</scope>
</reference>
<evidence type="ECO:0000313" key="1">
    <source>
        <dbReference type="Proteomes" id="UP000887540"/>
    </source>
</evidence>
<accession>A0A914CI01</accession>
<dbReference type="InterPro" id="IPR011009">
    <property type="entry name" value="Kinase-like_dom_sf"/>
</dbReference>
<dbReference type="Gene3D" id="3.30.200.20">
    <property type="entry name" value="Phosphorylase Kinase, domain 1"/>
    <property type="match status" value="1"/>
</dbReference>
<name>A0A914CI01_9BILA</name>
<dbReference type="SUPFAM" id="SSF56112">
    <property type="entry name" value="Protein kinase-like (PK-like)"/>
    <property type="match status" value="1"/>
</dbReference>
<dbReference type="Proteomes" id="UP000887540">
    <property type="component" value="Unplaced"/>
</dbReference>
<evidence type="ECO:0000313" key="2">
    <source>
        <dbReference type="WBParaSite" id="ACRNAN_scaffold10897.g16718.t1"/>
    </source>
</evidence>
<protein>
    <submittedName>
        <fullName evidence="2">Uncharacterized protein</fullName>
    </submittedName>
</protein>
<keyword evidence="1" id="KW-1185">Reference proteome</keyword>
<dbReference type="WBParaSite" id="ACRNAN_scaffold10897.g16718.t1">
    <property type="protein sequence ID" value="ACRNAN_scaffold10897.g16718.t1"/>
    <property type="gene ID" value="ACRNAN_scaffold10897.g16718"/>
</dbReference>
<sequence>MLGTPSDAYLSTLTTDAQTYVRGFPHRQAIAWDQIFPDNVFPPSDRDFCSASNGRSLLSRMLVFDPEQRISIEDALKHLYVAWKPGSRDIDSQPRGVYAEEIEQRQLTTDQLKRKIYSIQ</sequence>
<proteinExistence type="predicted"/>
<organism evidence="1 2">
    <name type="scientific">Acrobeloides nanus</name>
    <dbReference type="NCBI Taxonomy" id="290746"/>
    <lineage>
        <taxon>Eukaryota</taxon>
        <taxon>Metazoa</taxon>
        <taxon>Ecdysozoa</taxon>
        <taxon>Nematoda</taxon>
        <taxon>Chromadorea</taxon>
        <taxon>Rhabditida</taxon>
        <taxon>Tylenchina</taxon>
        <taxon>Cephalobomorpha</taxon>
        <taxon>Cephaloboidea</taxon>
        <taxon>Cephalobidae</taxon>
        <taxon>Acrobeloides</taxon>
    </lineage>
</organism>